<dbReference type="SUPFAM" id="SSF55620">
    <property type="entry name" value="Tetrahydrobiopterin biosynthesis enzymes-like"/>
    <property type="match status" value="1"/>
</dbReference>
<evidence type="ECO:0000256" key="2">
    <source>
        <dbReference type="ARBA" id="ARBA00005061"/>
    </source>
</evidence>
<evidence type="ECO:0000256" key="9">
    <source>
        <dbReference type="ARBA" id="ARBA00031449"/>
    </source>
</evidence>
<dbReference type="RefSeq" id="WP_290249257.1">
    <property type="nucleotide sequence ID" value="NZ_JAUFQT010000002.1"/>
</dbReference>
<dbReference type="Proteomes" id="UP001589654">
    <property type="component" value="Unassembled WGS sequence"/>
</dbReference>
<dbReference type="PANTHER" id="PTHR12589:SF7">
    <property type="entry name" value="6-PYRUVOYL TETRAHYDROBIOPTERIN SYNTHASE"/>
    <property type="match status" value="1"/>
</dbReference>
<evidence type="ECO:0000313" key="12">
    <source>
        <dbReference type="Proteomes" id="UP001589654"/>
    </source>
</evidence>
<comment type="caution">
    <text evidence="11">The sequence shown here is derived from an EMBL/GenBank/DDBJ whole genome shotgun (WGS) entry which is preliminary data.</text>
</comment>
<proteinExistence type="inferred from homology"/>
<comment type="pathway">
    <text evidence="2">Purine metabolism; 7-cyano-7-deazaguanine biosynthesis.</text>
</comment>
<keyword evidence="12" id="KW-1185">Reference proteome</keyword>
<dbReference type="EMBL" id="JBHMEW010000045">
    <property type="protein sequence ID" value="MFB9211234.1"/>
    <property type="molecule type" value="Genomic_DNA"/>
</dbReference>
<keyword evidence="8" id="KW-0456">Lyase</keyword>
<sequence length="155" mass="18633">MWSITKIFRFETAHRISNYIGACRNIHGHSYQLQVSISRNNFNEDDMVMDFKDLKKIVQKNIIAHLDHVLLLKKNPENIAKYSQDNSPILWMEYEPTAERILDWIRLKLLQVLPNYVELKKLTLFETSTGFVEWENDFRNSFEDRQLSKEKWEIK</sequence>
<reference evidence="11 12" key="1">
    <citation type="submission" date="2024-09" db="EMBL/GenBank/DDBJ databases">
        <authorList>
            <person name="Sun Q."/>
            <person name="Mori K."/>
        </authorList>
    </citation>
    <scope>NUCLEOTIDE SEQUENCE [LARGE SCALE GENOMIC DNA]</scope>
    <source>
        <strain evidence="11 12">CECT 7682</strain>
    </source>
</reference>
<keyword evidence="7" id="KW-0862">Zinc</keyword>
<evidence type="ECO:0000256" key="10">
    <source>
        <dbReference type="ARBA" id="ARBA00048807"/>
    </source>
</evidence>
<dbReference type="Gene3D" id="3.30.479.10">
    <property type="entry name" value="6-pyruvoyl tetrahydropterin synthase/QueD"/>
    <property type="match status" value="1"/>
</dbReference>
<comment type="similarity">
    <text evidence="3">Belongs to the PTPS family. QueD subfamily.</text>
</comment>
<dbReference type="InterPro" id="IPR007115">
    <property type="entry name" value="6-PTP_synth/QueD"/>
</dbReference>
<keyword evidence="6" id="KW-0479">Metal-binding</keyword>
<dbReference type="InterPro" id="IPR038418">
    <property type="entry name" value="6-PTP_synth/QueD_sf"/>
</dbReference>
<protein>
    <recommendedName>
        <fullName evidence="5">6-carboxy-5,6,7,8-tetrahydropterin synthase</fullName>
        <ecNumber evidence="4">4.1.2.50</ecNumber>
    </recommendedName>
    <alternativeName>
        <fullName evidence="9">Queuosine biosynthesis protein QueD</fullName>
    </alternativeName>
</protein>
<evidence type="ECO:0000256" key="4">
    <source>
        <dbReference type="ARBA" id="ARBA00012982"/>
    </source>
</evidence>
<dbReference type="PIRSF" id="PIRSF006113">
    <property type="entry name" value="PTP_synth"/>
    <property type="match status" value="1"/>
</dbReference>
<evidence type="ECO:0000256" key="7">
    <source>
        <dbReference type="ARBA" id="ARBA00022833"/>
    </source>
</evidence>
<accession>A0ABV5J338</accession>
<organism evidence="11 12">
    <name type="scientific">Echinicola jeungdonensis</name>
    <dbReference type="NCBI Taxonomy" id="709343"/>
    <lineage>
        <taxon>Bacteria</taxon>
        <taxon>Pseudomonadati</taxon>
        <taxon>Bacteroidota</taxon>
        <taxon>Cytophagia</taxon>
        <taxon>Cytophagales</taxon>
        <taxon>Cyclobacteriaceae</taxon>
        <taxon>Echinicola</taxon>
    </lineage>
</organism>
<dbReference type="PANTHER" id="PTHR12589">
    <property type="entry name" value="PYRUVOYL TETRAHYDROBIOPTERIN SYNTHASE"/>
    <property type="match status" value="1"/>
</dbReference>
<evidence type="ECO:0000256" key="6">
    <source>
        <dbReference type="ARBA" id="ARBA00022723"/>
    </source>
</evidence>
<comment type="catalytic activity">
    <reaction evidence="10">
        <text>7,8-dihydroneopterin 3'-triphosphate + H2O = 6-carboxy-5,6,7,8-tetrahydropterin + triphosphate + acetaldehyde + 2 H(+)</text>
        <dbReference type="Rhea" id="RHEA:27966"/>
        <dbReference type="ChEBI" id="CHEBI:15343"/>
        <dbReference type="ChEBI" id="CHEBI:15377"/>
        <dbReference type="ChEBI" id="CHEBI:15378"/>
        <dbReference type="ChEBI" id="CHEBI:18036"/>
        <dbReference type="ChEBI" id="CHEBI:58462"/>
        <dbReference type="ChEBI" id="CHEBI:61032"/>
        <dbReference type="EC" id="4.1.2.50"/>
    </reaction>
</comment>
<evidence type="ECO:0000256" key="8">
    <source>
        <dbReference type="ARBA" id="ARBA00023239"/>
    </source>
</evidence>
<name>A0ABV5J338_9BACT</name>
<evidence type="ECO:0000313" key="11">
    <source>
        <dbReference type="EMBL" id="MFB9211234.1"/>
    </source>
</evidence>
<evidence type="ECO:0000256" key="5">
    <source>
        <dbReference type="ARBA" id="ARBA00018141"/>
    </source>
</evidence>
<dbReference type="Pfam" id="PF01242">
    <property type="entry name" value="PTPS"/>
    <property type="match status" value="1"/>
</dbReference>
<comment type="cofactor">
    <cofactor evidence="1">
        <name>Zn(2+)</name>
        <dbReference type="ChEBI" id="CHEBI:29105"/>
    </cofactor>
</comment>
<gene>
    <name evidence="11" type="ORF">ACFFUR_05405</name>
</gene>
<evidence type="ECO:0000256" key="3">
    <source>
        <dbReference type="ARBA" id="ARBA00008900"/>
    </source>
</evidence>
<evidence type="ECO:0000256" key="1">
    <source>
        <dbReference type="ARBA" id="ARBA00001947"/>
    </source>
</evidence>
<dbReference type="EC" id="4.1.2.50" evidence="4"/>